<sequence length="213" mass="23903">MTIYIAVSPIYRRLQELGTAYAETSALIDASFFQSEGQVLFPSASGPAGESGRFSIIRDLELFNRMLEQATSEDIIGHLEGFLEHISAFSEGNIRVAKGLLSDICLATARYYNRTTGDEFGFDKSINEVLEWEFCRDIVKDPLRTTFQDFDWADEVVHAGFGQKWIVDAVYGGDARRAQAAADDTMTKRAAYMAQFDITHLLSANPRKYVIMK</sequence>
<gene>
    <name evidence="1" type="ORF">GXP70_16185</name>
</gene>
<organism evidence="1 2">
    <name type="scientific">Paenibacillus lycopersici</name>
    <dbReference type="NCBI Taxonomy" id="2704462"/>
    <lineage>
        <taxon>Bacteria</taxon>
        <taxon>Bacillati</taxon>
        <taxon>Bacillota</taxon>
        <taxon>Bacilli</taxon>
        <taxon>Bacillales</taxon>
        <taxon>Paenibacillaceae</taxon>
        <taxon>Paenibacillus</taxon>
    </lineage>
</organism>
<dbReference type="AlphaFoldDB" id="A0A6C0FZ35"/>
<reference evidence="1 2" key="1">
    <citation type="submission" date="2020-01" db="EMBL/GenBank/DDBJ databases">
        <title>Paenibacillus sp. nov., isolated from tomato rhizosphere.</title>
        <authorList>
            <person name="Weon H.-Y."/>
            <person name="Lee S.A."/>
        </authorList>
    </citation>
    <scope>NUCLEOTIDE SEQUENCE [LARGE SCALE GENOMIC DNA]</scope>
    <source>
        <strain evidence="1 2">12200R-189</strain>
    </source>
</reference>
<evidence type="ECO:0000313" key="1">
    <source>
        <dbReference type="EMBL" id="QHT61342.1"/>
    </source>
</evidence>
<dbReference type="KEGG" id="plyc:GXP70_16185"/>
<keyword evidence="2" id="KW-1185">Reference proteome</keyword>
<dbReference type="EMBL" id="CP048209">
    <property type="protein sequence ID" value="QHT61342.1"/>
    <property type="molecule type" value="Genomic_DNA"/>
</dbReference>
<accession>A0A6C0FZ35</accession>
<dbReference type="Proteomes" id="UP000476064">
    <property type="component" value="Chromosome"/>
</dbReference>
<protein>
    <submittedName>
        <fullName evidence="1">Uncharacterized protein</fullName>
    </submittedName>
</protein>
<evidence type="ECO:0000313" key="2">
    <source>
        <dbReference type="Proteomes" id="UP000476064"/>
    </source>
</evidence>
<name>A0A6C0FZ35_9BACL</name>
<proteinExistence type="predicted"/>
<dbReference type="RefSeq" id="WP_162357781.1">
    <property type="nucleotide sequence ID" value="NZ_CP048209.1"/>
</dbReference>